<dbReference type="OrthoDB" id="2202626at2759"/>
<accession>A0A8H7BNF6</accession>
<dbReference type="Proteomes" id="UP000605846">
    <property type="component" value="Unassembled WGS sequence"/>
</dbReference>
<dbReference type="PROSITE" id="PS51283">
    <property type="entry name" value="DUSP"/>
    <property type="match status" value="1"/>
</dbReference>
<feature type="domain" description="F-box" evidence="1">
    <location>
        <begin position="39"/>
        <end position="85"/>
    </location>
</feature>
<dbReference type="InterPro" id="IPR035927">
    <property type="entry name" value="DUSP-like_sf"/>
</dbReference>
<gene>
    <name evidence="3" type="ORF">EC973_008026</name>
</gene>
<evidence type="ECO:0000259" key="2">
    <source>
        <dbReference type="PROSITE" id="PS51283"/>
    </source>
</evidence>
<evidence type="ECO:0008006" key="5">
    <source>
        <dbReference type="Google" id="ProtNLM"/>
    </source>
</evidence>
<protein>
    <recommendedName>
        <fullName evidence="5">F-box domain-containing protein</fullName>
    </recommendedName>
</protein>
<dbReference type="Pfam" id="PF00646">
    <property type="entry name" value="F-box"/>
    <property type="match status" value="1"/>
</dbReference>
<dbReference type="GO" id="GO:0004843">
    <property type="term" value="F:cysteine-type deubiquitinase activity"/>
    <property type="evidence" value="ECO:0007669"/>
    <property type="project" value="InterPro"/>
</dbReference>
<dbReference type="InterPro" id="IPR036047">
    <property type="entry name" value="F-box-like_dom_sf"/>
</dbReference>
<comment type="caution">
    <text evidence="3">The sequence shown here is derived from an EMBL/GenBank/DDBJ whole genome shotgun (WGS) entry which is preliminary data.</text>
</comment>
<keyword evidence="4" id="KW-1185">Reference proteome</keyword>
<name>A0A8H7BNF6_9FUNG</name>
<dbReference type="AlphaFoldDB" id="A0A8H7BNF6"/>
<organism evidence="3 4">
    <name type="scientific">Apophysomyces ossiformis</name>
    <dbReference type="NCBI Taxonomy" id="679940"/>
    <lineage>
        <taxon>Eukaryota</taxon>
        <taxon>Fungi</taxon>
        <taxon>Fungi incertae sedis</taxon>
        <taxon>Mucoromycota</taxon>
        <taxon>Mucoromycotina</taxon>
        <taxon>Mucoromycetes</taxon>
        <taxon>Mucorales</taxon>
        <taxon>Mucorineae</taxon>
        <taxon>Mucoraceae</taxon>
        <taxon>Apophysomyces</taxon>
    </lineage>
</organism>
<sequence>MLRFARSKNVNIVQVKELLSKLPELKKGDALFMFNNHTKPPIEKLTPEILVNIAFMLDVPSILAFSLTSKHFSILISNDLLFRRLLQRDYNITFKHPDETWAHLYQLLRTRAVVICSHLAGLPDEPTEAKRTIYRAAVKAPSVCDVCKTETASYMNMNPTCESEGDTTNGSCFELTFKIVCRTCMDKPDRSDERLFPLQLEMESGSLVCFQCTPSEPRKLGDDRNEKIKVEAILEKLKAEEKEGDLDRRRKAEHQLYVQELRREDMSLKHYLVEKQWGRTWMLFRTREGSPLPGRISNHKLARANGTLDPNIRLPMDKYRPSPETHADIVSEKLWSYLEKAYGVQGRAYSEDDLQTPEYTRLRIYMDDFKNSISAYP</sequence>
<dbReference type="SUPFAM" id="SSF143791">
    <property type="entry name" value="DUSP-like"/>
    <property type="match status" value="1"/>
</dbReference>
<dbReference type="InterPro" id="IPR001810">
    <property type="entry name" value="F-box_dom"/>
</dbReference>
<dbReference type="Gene3D" id="3.30.2230.10">
    <property type="entry name" value="DUSP-like"/>
    <property type="match status" value="1"/>
</dbReference>
<dbReference type="Gene3D" id="1.20.1280.50">
    <property type="match status" value="1"/>
</dbReference>
<proteinExistence type="predicted"/>
<evidence type="ECO:0000313" key="4">
    <source>
        <dbReference type="Proteomes" id="UP000605846"/>
    </source>
</evidence>
<reference evidence="3" key="1">
    <citation type="submission" date="2020-01" db="EMBL/GenBank/DDBJ databases">
        <title>Genome Sequencing of Three Apophysomyces-Like Fungal Strains Confirms a Novel Fungal Genus in the Mucoromycota with divergent Burkholderia-like Endosymbiotic Bacteria.</title>
        <authorList>
            <person name="Stajich J.E."/>
            <person name="Macias A.M."/>
            <person name="Carter-House D."/>
            <person name="Lovett B."/>
            <person name="Kasson L.R."/>
            <person name="Berry K."/>
            <person name="Grigoriev I."/>
            <person name="Chang Y."/>
            <person name="Spatafora J."/>
            <person name="Kasson M.T."/>
        </authorList>
    </citation>
    <scope>NUCLEOTIDE SEQUENCE</scope>
    <source>
        <strain evidence="3">NRRL A-21654</strain>
    </source>
</reference>
<evidence type="ECO:0000313" key="3">
    <source>
        <dbReference type="EMBL" id="KAF7727063.1"/>
    </source>
</evidence>
<dbReference type="SUPFAM" id="SSF81383">
    <property type="entry name" value="F-box domain"/>
    <property type="match status" value="1"/>
</dbReference>
<evidence type="ECO:0000259" key="1">
    <source>
        <dbReference type="PROSITE" id="PS50181"/>
    </source>
</evidence>
<dbReference type="EMBL" id="JABAYA010000065">
    <property type="protein sequence ID" value="KAF7727063.1"/>
    <property type="molecule type" value="Genomic_DNA"/>
</dbReference>
<dbReference type="Pfam" id="PF06337">
    <property type="entry name" value="DUSP"/>
    <property type="match status" value="1"/>
</dbReference>
<dbReference type="PROSITE" id="PS50181">
    <property type="entry name" value="FBOX"/>
    <property type="match status" value="1"/>
</dbReference>
<dbReference type="InterPro" id="IPR006615">
    <property type="entry name" value="Pept_C19_DUSP"/>
</dbReference>
<feature type="domain" description="DUSP" evidence="2">
    <location>
        <begin position="244"/>
        <end position="355"/>
    </location>
</feature>